<feature type="region of interest" description="Disordered" evidence="1">
    <location>
        <begin position="432"/>
        <end position="469"/>
    </location>
</feature>
<feature type="region of interest" description="Disordered" evidence="1">
    <location>
        <begin position="255"/>
        <end position="281"/>
    </location>
</feature>
<dbReference type="PROSITE" id="PS51318">
    <property type="entry name" value="TAT"/>
    <property type="match status" value="1"/>
</dbReference>
<dbReference type="PANTHER" id="PTHR19328">
    <property type="entry name" value="HEDGEHOG-INTERACTING PROTEIN"/>
    <property type="match status" value="1"/>
</dbReference>
<accession>A0ABY5RGK7</accession>
<feature type="region of interest" description="Disordered" evidence="1">
    <location>
        <begin position="23"/>
        <end position="56"/>
    </location>
</feature>
<dbReference type="Pfam" id="PF07995">
    <property type="entry name" value="GSDH"/>
    <property type="match status" value="1"/>
</dbReference>
<dbReference type="Proteomes" id="UP001058330">
    <property type="component" value="Chromosome"/>
</dbReference>
<protein>
    <submittedName>
        <fullName evidence="3">PQQ-dependent sugar dehydrogenase</fullName>
    </submittedName>
</protein>
<dbReference type="PROSITE" id="PS51257">
    <property type="entry name" value="PROKAR_LIPOPROTEIN"/>
    <property type="match status" value="1"/>
</dbReference>
<dbReference type="InterPro" id="IPR011042">
    <property type="entry name" value="6-blade_b-propeller_TolB-like"/>
</dbReference>
<dbReference type="Gene3D" id="2.120.10.30">
    <property type="entry name" value="TolB, C-terminal domain"/>
    <property type="match status" value="1"/>
</dbReference>
<dbReference type="RefSeq" id="WP_258303216.1">
    <property type="nucleotide sequence ID" value="NZ_CP078063.1"/>
</dbReference>
<organism evidence="3 4">
    <name type="scientific">Haloferax larsenii</name>
    <dbReference type="NCBI Taxonomy" id="302484"/>
    <lineage>
        <taxon>Archaea</taxon>
        <taxon>Methanobacteriati</taxon>
        <taxon>Methanobacteriota</taxon>
        <taxon>Stenosarchaea group</taxon>
        <taxon>Halobacteria</taxon>
        <taxon>Halobacteriales</taxon>
        <taxon>Haloferacaceae</taxon>
        <taxon>Haloferax</taxon>
    </lineage>
</organism>
<dbReference type="InterPro" id="IPR011041">
    <property type="entry name" value="Quinoprot_gluc/sorb_DH_b-prop"/>
</dbReference>
<sequence length="469" mass="49806">MSRRFSRRSLLVTLGIGSLAGCLRGDSSTGSTADTPTPATEQTAATTTATATPVPPVTERYDLSVDHDSAASETAWEPPTSPPPTELEVEPVVENIAIPWEVTFAPNGDLFVSERPGRILRYTAGALEASFEAADVVDASAVAHGEEGGWWAAGGEGGLMGLTVHPLYPAVPVVYAVYTYDAEDGPRNRLVCFDVTADDPAKTETVLIDGIPGANVHNGSRLAFGPANYLWMTTGDAAEEANAADPTNLAGSVLRLEPDGTAPSDNPDFGPDSDSRLYTIGHRNPQGLTWLPDGTTLVTEHGPGGKDEINRLVAGGNYGWGTMEPTNRNAEGYTDSSFARPVVNTGSKTWAPPGCAFYTGSFDGFRNRLVVGGLRSQRLNIVTLVPSDDDLPGADSGTVFDASWMDAEYDAVAHVRLENEVGRIRDVTQAPDGSLLISTSNRDGRTRSDEVDYPRPTDDRILRVVPASE</sequence>
<dbReference type="InterPro" id="IPR012938">
    <property type="entry name" value="Glc/Sorbosone_DH"/>
</dbReference>
<dbReference type="InterPro" id="IPR006311">
    <property type="entry name" value="TAT_signal"/>
</dbReference>
<dbReference type="EMBL" id="CP078063">
    <property type="protein sequence ID" value="UVE51517.1"/>
    <property type="molecule type" value="Genomic_DNA"/>
</dbReference>
<keyword evidence="4" id="KW-1185">Reference proteome</keyword>
<dbReference type="SUPFAM" id="SSF50952">
    <property type="entry name" value="Soluble quinoprotein glucose dehydrogenase"/>
    <property type="match status" value="1"/>
</dbReference>
<dbReference type="GeneID" id="74528527"/>
<dbReference type="PANTHER" id="PTHR19328:SF13">
    <property type="entry name" value="HIPL1 PROTEIN"/>
    <property type="match status" value="1"/>
</dbReference>
<reference evidence="3" key="1">
    <citation type="submission" date="2021-07" db="EMBL/GenBank/DDBJ databases">
        <title>Studies on halocins as antimicrobial molecules from haloarchaea.</title>
        <authorList>
            <person name="Kumar S."/>
            <person name="Khare S.K."/>
        </authorList>
    </citation>
    <scope>NUCLEOTIDE SEQUENCE</scope>
    <source>
        <strain evidence="3">NCIM 5678</strain>
    </source>
</reference>
<evidence type="ECO:0000313" key="4">
    <source>
        <dbReference type="Proteomes" id="UP001058330"/>
    </source>
</evidence>
<name>A0ABY5RGK7_HALLR</name>
<proteinExistence type="predicted"/>
<evidence type="ECO:0000259" key="2">
    <source>
        <dbReference type="Pfam" id="PF07995"/>
    </source>
</evidence>
<evidence type="ECO:0000256" key="1">
    <source>
        <dbReference type="SAM" id="MobiDB-lite"/>
    </source>
</evidence>
<feature type="compositionally biased region" description="Low complexity" evidence="1">
    <location>
        <begin position="32"/>
        <end position="52"/>
    </location>
</feature>
<feature type="domain" description="Glucose/Sorbosone dehydrogenase" evidence="2">
    <location>
        <begin position="98"/>
        <end position="445"/>
    </location>
</feature>
<feature type="region of interest" description="Disordered" evidence="1">
    <location>
        <begin position="68"/>
        <end position="87"/>
    </location>
</feature>
<feature type="compositionally biased region" description="Basic and acidic residues" evidence="1">
    <location>
        <begin position="442"/>
        <end position="462"/>
    </location>
</feature>
<evidence type="ECO:0000313" key="3">
    <source>
        <dbReference type="EMBL" id="UVE51517.1"/>
    </source>
</evidence>
<gene>
    <name evidence="3" type="ORF">KU306_06475</name>
</gene>